<keyword evidence="5" id="KW-0158">Chromosome</keyword>
<keyword evidence="6" id="KW-0779">Telomere</keyword>
<dbReference type="PANTHER" id="PTHR14513:SF0">
    <property type="entry name" value="PROTECTION OF TELOMERES PROTEIN 1"/>
    <property type="match status" value="1"/>
</dbReference>
<evidence type="ECO:0000256" key="6">
    <source>
        <dbReference type="ARBA" id="ARBA00022895"/>
    </source>
</evidence>
<evidence type="ECO:0000256" key="3">
    <source>
        <dbReference type="ARBA" id="ARBA00008442"/>
    </source>
</evidence>
<accession>A0AAV9N4B2</accession>
<evidence type="ECO:0000256" key="2">
    <source>
        <dbReference type="ARBA" id="ARBA00004574"/>
    </source>
</evidence>
<dbReference type="GO" id="GO:0010521">
    <property type="term" value="F:telomerase inhibitor activity"/>
    <property type="evidence" value="ECO:0007669"/>
    <property type="project" value="TreeGrafter"/>
</dbReference>
<feature type="compositionally biased region" description="Basic and acidic residues" evidence="9">
    <location>
        <begin position="377"/>
        <end position="408"/>
    </location>
</feature>
<dbReference type="GO" id="GO:0032210">
    <property type="term" value="P:regulation of telomere maintenance via telomerase"/>
    <property type="evidence" value="ECO:0007669"/>
    <property type="project" value="TreeGrafter"/>
</dbReference>
<dbReference type="CDD" id="cd04497">
    <property type="entry name" value="hPOT1_OB1_like"/>
    <property type="match status" value="1"/>
</dbReference>
<feature type="region of interest" description="Disordered" evidence="9">
    <location>
        <begin position="377"/>
        <end position="437"/>
    </location>
</feature>
<dbReference type="EMBL" id="JAVRRD010000020">
    <property type="protein sequence ID" value="KAK5049129.1"/>
    <property type="molecule type" value="Genomic_DNA"/>
</dbReference>
<evidence type="ECO:0000256" key="1">
    <source>
        <dbReference type="ARBA" id="ARBA00004123"/>
    </source>
</evidence>
<evidence type="ECO:0000259" key="10">
    <source>
        <dbReference type="SMART" id="SM00976"/>
    </source>
</evidence>
<evidence type="ECO:0000313" key="11">
    <source>
        <dbReference type="EMBL" id="KAK5049129.1"/>
    </source>
</evidence>
<dbReference type="RefSeq" id="XP_064704334.1">
    <property type="nucleotide sequence ID" value="XM_064849120.1"/>
</dbReference>
<evidence type="ECO:0000256" key="7">
    <source>
        <dbReference type="ARBA" id="ARBA00023125"/>
    </source>
</evidence>
<dbReference type="SUPFAM" id="SSF50249">
    <property type="entry name" value="Nucleic acid-binding proteins"/>
    <property type="match status" value="2"/>
</dbReference>
<feature type="domain" description="Telomeric single stranded DNA binding POT1/Cdc13" evidence="10">
    <location>
        <begin position="36"/>
        <end position="174"/>
    </location>
</feature>
<dbReference type="SMART" id="SM00976">
    <property type="entry name" value="Telo_bind"/>
    <property type="match status" value="1"/>
</dbReference>
<keyword evidence="8" id="KW-0539">Nucleus</keyword>
<comment type="caution">
    <text evidence="11">The sequence shown here is derived from an EMBL/GenBank/DDBJ whole genome shotgun (WGS) entry which is preliminary data.</text>
</comment>
<dbReference type="InterPro" id="IPR011564">
    <property type="entry name" value="Telomer_end-bd_POT1/Cdc13"/>
</dbReference>
<evidence type="ECO:0000256" key="9">
    <source>
        <dbReference type="SAM" id="MobiDB-lite"/>
    </source>
</evidence>
<dbReference type="InterPro" id="IPR028389">
    <property type="entry name" value="POT1"/>
</dbReference>
<dbReference type="GO" id="GO:0016233">
    <property type="term" value="P:telomere capping"/>
    <property type="evidence" value="ECO:0007669"/>
    <property type="project" value="TreeGrafter"/>
</dbReference>
<feature type="compositionally biased region" description="Basic residues" evidence="9">
    <location>
        <begin position="409"/>
        <end position="422"/>
    </location>
</feature>
<dbReference type="InterPro" id="IPR012340">
    <property type="entry name" value="NA-bd_OB-fold"/>
</dbReference>
<sequence length="666" mass="75662">MALSIPLSPPTTPELASQEVPIEAMPTHTSIIPRGFTDLHNALTTIGTQQNVIGVCFDFLPPTKSKGTDYMIKFRLHDPSWNGVGGMEFRYFRGSKEQLPRIENQGDVVILRQIKTASFNGSCGLSNRATEWSVLPFSVMQGSLDNIKSAALHSFQGRASSQKFLPTIAELQYAKYISEQEDPNRWPAVVNTANLPTSSLQHADDQSRPRKKKFTEIQAIEKPINGPPVYVELLGEVRKIFSSDLRTELSITDYTSNSLLYDYQYGDDETGRDGDQFNYIKDESKTWPGPWGTRTIVVTLWDAHHQFAISNVTLGSFVYLRNVKIKLDKSGLKVEGVCNGDRFGKVHVELRKPREATGDDPLLSLLRRKREYETKATAENIHFVRDAQNKKRKADTEKQHQQEEETKSKKQKARERRKKNRRSKTEIETAGIPLTLNQERPQHTVNSSIRCLNHDVPCTTIADILDPTSLQRKTPKGNSFSVPFQNCKYKSKVRVIDYFPDNVEDFAVPQRDSEYDVLSDHGSGPESDVDLSQGIAEGVKWVWRFFLLIEDANPQTSNGNVCAQMQLLVADADGEFLLNQEAFDMRDEKNGVELARTKEKLFHLWGDLQEWKEEHEASEALDRTPQARPFECMIKEYGALVPSYLRTSRGQDGEYERSFRMFGVTI</sequence>
<keyword evidence="7" id="KW-0238">DNA-binding</keyword>
<dbReference type="GeneID" id="89973729"/>
<dbReference type="GO" id="GO:0098505">
    <property type="term" value="F:G-rich strand telomeric DNA binding"/>
    <property type="evidence" value="ECO:0007669"/>
    <property type="project" value="TreeGrafter"/>
</dbReference>
<dbReference type="Pfam" id="PF16686">
    <property type="entry name" value="POT1PC"/>
    <property type="match status" value="1"/>
</dbReference>
<organism evidence="11 12">
    <name type="scientific">Exophiala bonariae</name>
    <dbReference type="NCBI Taxonomy" id="1690606"/>
    <lineage>
        <taxon>Eukaryota</taxon>
        <taxon>Fungi</taxon>
        <taxon>Dikarya</taxon>
        <taxon>Ascomycota</taxon>
        <taxon>Pezizomycotina</taxon>
        <taxon>Eurotiomycetes</taxon>
        <taxon>Chaetothyriomycetidae</taxon>
        <taxon>Chaetothyriales</taxon>
        <taxon>Herpotrichiellaceae</taxon>
        <taxon>Exophiala</taxon>
    </lineage>
</organism>
<name>A0AAV9N4B2_9EURO</name>
<gene>
    <name evidence="11" type="ORF">LTR84_005552</name>
</gene>
<dbReference type="GO" id="GO:0000783">
    <property type="term" value="C:nuclear telomere cap complex"/>
    <property type="evidence" value="ECO:0007669"/>
    <property type="project" value="TreeGrafter"/>
</dbReference>
<dbReference type="PANTHER" id="PTHR14513">
    <property type="entry name" value="PROTECTION OF TELOMERES 1"/>
    <property type="match status" value="1"/>
</dbReference>
<evidence type="ECO:0000256" key="4">
    <source>
        <dbReference type="ARBA" id="ARBA00015253"/>
    </source>
</evidence>
<comment type="subcellular location">
    <subcellularLocation>
        <location evidence="2">Chromosome</location>
        <location evidence="2">Telomere</location>
    </subcellularLocation>
    <subcellularLocation>
        <location evidence="1">Nucleus</location>
    </subcellularLocation>
</comment>
<dbReference type="Proteomes" id="UP001358417">
    <property type="component" value="Unassembled WGS sequence"/>
</dbReference>
<dbReference type="Gene3D" id="2.40.50.140">
    <property type="entry name" value="Nucleic acid-binding proteins"/>
    <property type="match status" value="2"/>
</dbReference>
<proteinExistence type="inferred from homology"/>
<dbReference type="AlphaFoldDB" id="A0AAV9N4B2"/>
<comment type="similarity">
    <text evidence="3">Belongs to the telombin family.</text>
</comment>
<evidence type="ECO:0000256" key="8">
    <source>
        <dbReference type="ARBA" id="ARBA00023242"/>
    </source>
</evidence>
<dbReference type="InterPro" id="IPR032042">
    <property type="entry name" value="POT1PC"/>
</dbReference>
<reference evidence="11 12" key="1">
    <citation type="submission" date="2023-08" db="EMBL/GenBank/DDBJ databases">
        <title>Black Yeasts Isolated from many extreme environments.</title>
        <authorList>
            <person name="Coleine C."/>
            <person name="Stajich J.E."/>
            <person name="Selbmann L."/>
        </authorList>
    </citation>
    <scope>NUCLEOTIDE SEQUENCE [LARGE SCALE GENOMIC DNA]</scope>
    <source>
        <strain evidence="11 12">CCFEE 5792</strain>
    </source>
</reference>
<protein>
    <recommendedName>
        <fullName evidence="4">Protection of telomeres protein 1</fullName>
    </recommendedName>
</protein>
<evidence type="ECO:0000256" key="5">
    <source>
        <dbReference type="ARBA" id="ARBA00022454"/>
    </source>
</evidence>
<evidence type="ECO:0000313" key="12">
    <source>
        <dbReference type="Proteomes" id="UP001358417"/>
    </source>
</evidence>
<dbReference type="Pfam" id="PF02765">
    <property type="entry name" value="POT1"/>
    <property type="match status" value="1"/>
</dbReference>
<keyword evidence="12" id="KW-1185">Reference proteome</keyword>
<dbReference type="FunFam" id="2.40.50.140:FF:000303">
    <property type="entry name" value="Protection of telomeres protein 1"/>
    <property type="match status" value="1"/>
</dbReference>